<proteinExistence type="predicted"/>
<feature type="transmembrane region" description="Helical" evidence="2">
    <location>
        <begin position="218"/>
        <end position="236"/>
    </location>
</feature>
<reference evidence="3 4" key="1">
    <citation type="submission" date="2018-03" db="EMBL/GenBank/DDBJ databases">
        <title>Ahniella affigens gen. nov., sp. nov., a gammaproteobacterium isolated from sandy soil near a stream.</title>
        <authorList>
            <person name="Ko Y."/>
            <person name="Kim J.-H."/>
        </authorList>
    </citation>
    <scope>NUCLEOTIDE SEQUENCE [LARGE SCALE GENOMIC DNA]</scope>
    <source>
        <strain evidence="3 4">D13</strain>
    </source>
</reference>
<feature type="transmembrane region" description="Helical" evidence="2">
    <location>
        <begin position="177"/>
        <end position="197"/>
    </location>
</feature>
<gene>
    <name evidence="3" type="ORF">C7S18_02185</name>
</gene>
<evidence type="ECO:0000313" key="4">
    <source>
        <dbReference type="Proteomes" id="UP000241074"/>
    </source>
</evidence>
<keyword evidence="4" id="KW-1185">Reference proteome</keyword>
<keyword evidence="2" id="KW-1133">Transmembrane helix</keyword>
<reference evidence="3 4" key="2">
    <citation type="submission" date="2018-03" db="EMBL/GenBank/DDBJ databases">
        <authorList>
            <person name="Keele B.F."/>
        </authorList>
    </citation>
    <scope>NUCLEOTIDE SEQUENCE [LARGE SCALE GENOMIC DNA]</scope>
    <source>
        <strain evidence="3 4">D13</strain>
    </source>
</reference>
<dbReference type="AlphaFoldDB" id="A0A2P1PML2"/>
<name>A0A2P1PML2_9GAMM</name>
<keyword evidence="2" id="KW-0472">Membrane</keyword>
<protein>
    <submittedName>
        <fullName evidence="3">Uncharacterized protein</fullName>
    </submittedName>
</protein>
<dbReference type="KEGG" id="xba:C7S18_02185"/>
<dbReference type="EMBL" id="CP027860">
    <property type="protein sequence ID" value="AVP96072.1"/>
    <property type="molecule type" value="Genomic_DNA"/>
</dbReference>
<feature type="region of interest" description="Disordered" evidence="1">
    <location>
        <begin position="1"/>
        <end position="21"/>
    </location>
</feature>
<feature type="transmembrane region" description="Helical" evidence="2">
    <location>
        <begin position="145"/>
        <end position="165"/>
    </location>
</feature>
<feature type="transmembrane region" description="Helical" evidence="2">
    <location>
        <begin position="248"/>
        <end position="266"/>
    </location>
</feature>
<keyword evidence="2" id="KW-0812">Transmembrane</keyword>
<evidence type="ECO:0000256" key="1">
    <source>
        <dbReference type="SAM" id="MobiDB-lite"/>
    </source>
</evidence>
<organism evidence="3 4">
    <name type="scientific">Ahniella affigens</name>
    <dbReference type="NCBI Taxonomy" id="2021234"/>
    <lineage>
        <taxon>Bacteria</taxon>
        <taxon>Pseudomonadati</taxon>
        <taxon>Pseudomonadota</taxon>
        <taxon>Gammaproteobacteria</taxon>
        <taxon>Lysobacterales</taxon>
        <taxon>Rhodanobacteraceae</taxon>
        <taxon>Ahniella</taxon>
    </lineage>
</organism>
<evidence type="ECO:0000313" key="3">
    <source>
        <dbReference type="EMBL" id="AVP96072.1"/>
    </source>
</evidence>
<evidence type="ECO:0000256" key="2">
    <source>
        <dbReference type="SAM" id="Phobius"/>
    </source>
</evidence>
<sequence>MSDDSGTPNPPNPQPPAGSSVNFWSLCEGQLDPALGKRINVLVGKDEDFIVYLDDFFGIQWSSDRVHWPRPEVLNKVAQLEAESSFIGRPSTLRDIRTQIGEALVRVLSEPSKTAATAGADLATDILERAEAWIKLENRACSRRWLAVSASCFGGVCGLVLFLMAARGPSFAEWTPWWHILGASLAGGIGAWVSVLYSSQTMATVDARTGKWNHVFEAFARIMIGVIGALLMALLAKGNFVPAIEGNNLFLLLGFGLACGASERLAPALIASVERAATKEPPFSAAK</sequence>
<accession>A0A2P1PML2</accession>
<dbReference type="Proteomes" id="UP000241074">
    <property type="component" value="Chromosome"/>
</dbReference>